<dbReference type="InterPro" id="IPR001667">
    <property type="entry name" value="DDH_dom"/>
</dbReference>
<evidence type="ECO:0000256" key="5">
    <source>
        <dbReference type="ARBA" id="ARBA00023211"/>
    </source>
</evidence>
<dbReference type="AlphaFoldDB" id="A0A7L4AIC7"/>
<evidence type="ECO:0000256" key="3">
    <source>
        <dbReference type="ARBA" id="ARBA00022723"/>
    </source>
</evidence>
<evidence type="ECO:0000259" key="6">
    <source>
        <dbReference type="SMART" id="SM01131"/>
    </source>
</evidence>
<evidence type="ECO:0000256" key="4">
    <source>
        <dbReference type="ARBA" id="ARBA00022801"/>
    </source>
</evidence>
<feature type="domain" description="DHHA2" evidence="6">
    <location>
        <begin position="205"/>
        <end position="348"/>
    </location>
</feature>
<comment type="caution">
    <text evidence="7">The sequence shown here is derived from an EMBL/GenBank/DDBJ whole genome shotgun (WGS) entry which is preliminary data.</text>
</comment>
<dbReference type="SMART" id="SM01131">
    <property type="entry name" value="DHHA2"/>
    <property type="match status" value="1"/>
</dbReference>
<dbReference type="Pfam" id="PF02833">
    <property type="entry name" value="DHHA2"/>
    <property type="match status" value="1"/>
</dbReference>
<dbReference type="GO" id="GO:0004309">
    <property type="term" value="F:exopolyphosphatase activity"/>
    <property type="evidence" value="ECO:0007669"/>
    <property type="project" value="TreeGrafter"/>
</dbReference>
<evidence type="ECO:0000313" key="8">
    <source>
        <dbReference type="Proteomes" id="UP000562238"/>
    </source>
</evidence>
<evidence type="ECO:0000256" key="2">
    <source>
        <dbReference type="ARBA" id="ARBA00010331"/>
    </source>
</evidence>
<dbReference type="Pfam" id="PF01368">
    <property type="entry name" value="DHH"/>
    <property type="match status" value="1"/>
</dbReference>
<name>A0A7L4AIC7_9AVES</name>
<dbReference type="InterPro" id="IPR038222">
    <property type="entry name" value="DHHA2_dom_sf"/>
</dbReference>
<keyword evidence="8" id="KW-1185">Reference proteome</keyword>
<gene>
    <name evidence="7" type="primary">Prune1</name>
    <name evidence="7" type="ORF">CIRPEC_R13139</name>
</gene>
<evidence type="ECO:0000313" key="7">
    <source>
        <dbReference type="EMBL" id="NXW24962.1"/>
    </source>
</evidence>
<sequence length="348" mass="37640">IQRHQEIHVVMGNEACDLDSTVSALALAYFLAKTSPAPKAAFIPVLNIPRADFALRTETTFLLQEQGIPATSLIFRDEIDLGGLHHAGLLSLTLVDHHVLPGADTALEEAVVEVLDHRPLERDQAPGCQVTAELVGSCATLVTERIAQGPPSVLDRTTAALLHGTILLDCVNLSPAAGKVTPRDVACVSLLEARFPELLARDAIFEALQAAKFDVSGLTTEQMLRKDLKVLSSDELVLAVSAIYVDLETFLHRPGFLQDLDAFCQARGYTGLVAMTISFNERNEPSRQLAVYSRCETLHSAVCRALEEAMPSLHLQPLPSPWSCVGAYAQGNTLASRKKVLPILRAAL</sequence>
<dbReference type="InterPro" id="IPR038763">
    <property type="entry name" value="DHH_sf"/>
</dbReference>
<dbReference type="InterPro" id="IPR004097">
    <property type="entry name" value="DHHA2"/>
</dbReference>
<comment type="similarity">
    <text evidence="2">Belongs to the PPase class C family. Prune subfamily.</text>
</comment>
<keyword evidence="4" id="KW-0378">Hydrolase</keyword>
<keyword evidence="5" id="KW-0464">Manganese</keyword>
<dbReference type="Proteomes" id="UP000562238">
    <property type="component" value="Unassembled WGS sequence"/>
</dbReference>
<accession>A0A7L4AIC7</accession>
<proteinExistence type="inferred from homology"/>
<dbReference type="EMBL" id="VZZV01001325">
    <property type="protein sequence ID" value="NXW24962.1"/>
    <property type="molecule type" value="Genomic_DNA"/>
</dbReference>
<feature type="non-terminal residue" evidence="7">
    <location>
        <position position="1"/>
    </location>
</feature>
<reference evidence="7 8" key="1">
    <citation type="submission" date="2019-09" db="EMBL/GenBank/DDBJ databases">
        <title>Bird 10,000 Genomes (B10K) Project - Family phase.</title>
        <authorList>
            <person name="Zhang G."/>
        </authorList>
    </citation>
    <scope>NUCLEOTIDE SEQUENCE [LARGE SCALE GENOMIC DNA]</scope>
    <source>
        <strain evidence="7">B10K-DU-010-60</strain>
        <tissue evidence="7">Muscle</tissue>
    </source>
</reference>
<dbReference type="PANTHER" id="PTHR12112:SF47">
    <property type="entry name" value="EXOPOLYPHOSPHATASE PRUNE1"/>
    <property type="match status" value="1"/>
</dbReference>
<dbReference type="FunFam" id="3.90.1640.10:FF:000004">
    <property type="entry name" value="Prune exopolyphosphatase 1"/>
    <property type="match status" value="1"/>
</dbReference>
<comment type="cofactor">
    <cofactor evidence="1">
        <name>Mn(2+)</name>
        <dbReference type="ChEBI" id="CHEBI:29035"/>
    </cofactor>
</comment>
<feature type="non-terminal residue" evidence="7">
    <location>
        <position position="348"/>
    </location>
</feature>
<dbReference type="Gene3D" id="3.90.1640.10">
    <property type="entry name" value="inorganic pyrophosphatase (n-terminal core)"/>
    <property type="match status" value="1"/>
</dbReference>
<keyword evidence="3" id="KW-0479">Metal-binding</keyword>
<dbReference type="GO" id="GO:0005737">
    <property type="term" value="C:cytoplasm"/>
    <property type="evidence" value="ECO:0007669"/>
    <property type="project" value="InterPro"/>
</dbReference>
<evidence type="ECO:0000256" key="1">
    <source>
        <dbReference type="ARBA" id="ARBA00001936"/>
    </source>
</evidence>
<organism evidence="7 8">
    <name type="scientific">Circaetus pectoralis</name>
    <name type="common">black-chested snake-eagle</name>
    <dbReference type="NCBI Taxonomy" id="321084"/>
    <lineage>
        <taxon>Eukaryota</taxon>
        <taxon>Metazoa</taxon>
        <taxon>Chordata</taxon>
        <taxon>Craniata</taxon>
        <taxon>Vertebrata</taxon>
        <taxon>Euteleostomi</taxon>
        <taxon>Archelosauria</taxon>
        <taxon>Archosauria</taxon>
        <taxon>Dinosauria</taxon>
        <taxon>Saurischia</taxon>
        <taxon>Theropoda</taxon>
        <taxon>Coelurosauria</taxon>
        <taxon>Aves</taxon>
        <taxon>Neognathae</taxon>
        <taxon>Neoaves</taxon>
        <taxon>Telluraves</taxon>
        <taxon>Accipitrimorphae</taxon>
        <taxon>Accipitriformes</taxon>
        <taxon>Accipitridae</taxon>
        <taxon>Accipitrinae</taxon>
        <taxon>Circaetus</taxon>
    </lineage>
</organism>
<protein>
    <submittedName>
        <fullName evidence="7">PRUN1 Exopolyphosphatase</fullName>
    </submittedName>
</protein>
<dbReference type="SUPFAM" id="SSF64182">
    <property type="entry name" value="DHH phosphoesterases"/>
    <property type="match status" value="1"/>
</dbReference>
<dbReference type="Gene3D" id="3.10.310.20">
    <property type="entry name" value="DHHA2 domain"/>
    <property type="match status" value="1"/>
</dbReference>
<dbReference type="PANTHER" id="PTHR12112">
    <property type="entry name" value="BNIP - RELATED"/>
    <property type="match status" value="1"/>
</dbReference>